<dbReference type="EMBL" id="QNQT01000034">
    <property type="protein sequence ID" value="RDU34615.1"/>
    <property type="molecule type" value="Genomic_DNA"/>
</dbReference>
<keyword evidence="10 12" id="KW-0472">Membrane</keyword>
<evidence type="ECO:0000256" key="6">
    <source>
        <dbReference type="ARBA" id="ARBA00022982"/>
    </source>
</evidence>
<accession>A0A3D8GJF9</accession>
<dbReference type="Proteomes" id="UP000257144">
    <property type="component" value="Unassembled WGS sequence"/>
</dbReference>
<dbReference type="GO" id="GO:0008137">
    <property type="term" value="F:NADH dehydrogenase (ubiquinone) activity"/>
    <property type="evidence" value="ECO:0007669"/>
    <property type="project" value="InterPro"/>
</dbReference>
<protein>
    <recommendedName>
        <fullName evidence="13">NADH:quinone oxidoreductase/Mrp antiporter transmembrane domain-containing protein</fullName>
    </recommendedName>
</protein>
<evidence type="ECO:0000256" key="12">
    <source>
        <dbReference type="SAM" id="Phobius"/>
    </source>
</evidence>
<keyword evidence="2" id="KW-0813">Transport</keyword>
<feature type="transmembrane region" description="Helical" evidence="12">
    <location>
        <begin position="21"/>
        <end position="43"/>
    </location>
</feature>
<evidence type="ECO:0000256" key="2">
    <source>
        <dbReference type="ARBA" id="ARBA00022448"/>
    </source>
</evidence>
<dbReference type="GO" id="GO:0003954">
    <property type="term" value="F:NADH dehydrogenase activity"/>
    <property type="evidence" value="ECO:0007669"/>
    <property type="project" value="TreeGrafter"/>
</dbReference>
<dbReference type="AlphaFoldDB" id="A0A3D8GJF9"/>
<gene>
    <name evidence="14" type="ORF">DRW41_22575</name>
</gene>
<reference evidence="14 15" key="1">
    <citation type="submission" date="2018-07" db="EMBL/GenBank/DDBJ databases">
        <title>Bacillus sp. YLB-04 draft genome sequence.</title>
        <authorList>
            <person name="Yu L."/>
            <person name="Tang X."/>
        </authorList>
    </citation>
    <scope>NUCLEOTIDE SEQUENCE [LARGE SCALE GENOMIC DNA]</scope>
    <source>
        <strain evidence="14 15">YLB-04</strain>
    </source>
</reference>
<dbReference type="GO" id="GO:0005886">
    <property type="term" value="C:plasma membrane"/>
    <property type="evidence" value="ECO:0007669"/>
    <property type="project" value="UniProtKB-SubCell"/>
</dbReference>
<evidence type="ECO:0000256" key="7">
    <source>
        <dbReference type="ARBA" id="ARBA00022989"/>
    </source>
</evidence>
<evidence type="ECO:0000256" key="11">
    <source>
        <dbReference type="RuleBase" id="RU000320"/>
    </source>
</evidence>
<evidence type="ECO:0000256" key="8">
    <source>
        <dbReference type="ARBA" id="ARBA00023027"/>
    </source>
</evidence>
<keyword evidence="6" id="KW-0249">Electron transport</keyword>
<feature type="transmembrane region" description="Helical" evidence="12">
    <location>
        <begin position="103"/>
        <end position="123"/>
    </location>
</feature>
<evidence type="ECO:0000259" key="13">
    <source>
        <dbReference type="Pfam" id="PF00361"/>
    </source>
</evidence>
<dbReference type="Pfam" id="PF00361">
    <property type="entry name" value="Proton_antipo_M"/>
    <property type="match status" value="1"/>
</dbReference>
<sequence>MIITILLIFNPKHTIIIRNTFIIDKFSIILILLTLIRILLIIFSSQNMKTISKTIIPIFIILILTFSVINIILFYILFELVLIPTIILVIRSGKQPERLQARIYLIVYTITASLPLLVRIILLNYNQSFIISFITINKLNIPILFILAFLAKIPIFFTHL</sequence>
<dbReference type="GO" id="GO:0048039">
    <property type="term" value="F:ubiquinone binding"/>
    <property type="evidence" value="ECO:0007669"/>
    <property type="project" value="TreeGrafter"/>
</dbReference>
<evidence type="ECO:0000256" key="10">
    <source>
        <dbReference type="ARBA" id="ARBA00023136"/>
    </source>
</evidence>
<evidence type="ECO:0000256" key="9">
    <source>
        <dbReference type="ARBA" id="ARBA00023075"/>
    </source>
</evidence>
<dbReference type="GO" id="GO:0015990">
    <property type="term" value="P:electron transport coupled proton transport"/>
    <property type="evidence" value="ECO:0007669"/>
    <property type="project" value="TreeGrafter"/>
</dbReference>
<keyword evidence="3" id="KW-0679">Respiratory chain</keyword>
<keyword evidence="7 12" id="KW-1133">Transmembrane helix</keyword>
<proteinExistence type="predicted"/>
<dbReference type="GO" id="GO:0042773">
    <property type="term" value="P:ATP synthesis coupled electron transport"/>
    <property type="evidence" value="ECO:0007669"/>
    <property type="project" value="InterPro"/>
</dbReference>
<feature type="transmembrane region" description="Helical" evidence="12">
    <location>
        <begin position="55"/>
        <end position="82"/>
    </location>
</feature>
<name>A0A3D8GJF9_9BACI</name>
<evidence type="ECO:0000256" key="5">
    <source>
        <dbReference type="ARBA" id="ARBA00022967"/>
    </source>
</evidence>
<feature type="domain" description="NADH:quinone oxidoreductase/Mrp antiporter transmembrane" evidence="13">
    <location>
        <begin position="70"/>
        <end position="159"/>
    </location>
</feature>
<organism evidence="14 15">
    <name type="scientific">Neobacillus piezotolerans</name>
    <dbReference type="NCBI Taxonomy" id="2259171"/>
    <lineage>
        <taxon>Bacteria</taxon>
        <taxon>Bacillati</taxon>
        <taxon>Bacillota</taxon>
        <taxon>Bacilli</taxon>
        <taxon>Bacillales</taxon>
        <taxon>Bacillaceae</taxon>
        <taxon>Neobacillus</taxon>
    </lineage>
</organism>
<dbReference type="InterPro" id="IPR003918">
    <property type="entry name" value="NADH_UbQ_OxRdtase"/>
</dbReference>
<keyword evidence="4 11" id="KW-0812">Transmembrane</keyword>
<keyword evidence="15" id="KW-1185">Reference proteome</keyword>
<dbReference type="PRINTS" id="PR01437">
    <property type="entry name" value="NUOXDRDTASE4"/>
</dbReference>
<comment type="subcellular location">
    <subcellularLocation>
        <location evidence="1">Cell membrane</location>
        <topology evidence="1">Multi-pass membrane protein</topology>
    </subcellularLocation>
    <subcellularLocation>
        <location evidence="11">Membrane</location>
        <topology evidence="11">Multi-pass membrane protein</topology>
    </subcellularLocation>
</comment>
<keyword evidence="5" id="KW-1278">Translocase</keyword>
<keyword evidence="9" id="KW-0830">Ubiquinone</keyword>
<feature type="transmembrane region" description="Helical" evidence="12">
    <location>
        <begin position="129"/>
        <end position="151"/>
    </location>
</feature>
<dbReference type="PANTHER" id="PTHR43507">
    <property type="entry name" value="NADH-UBIQUINONE OXIDOREDUCTASE CHAIN 4"/>
    <property type="match status" value="1"/>
</dbReference>
<dbReference type="InterPro" id="IPR001750">
    <property type="entry name" value="ND/Mrp_TM"/>
</dbReference>
<evidence type="ECO:0000313" key="14">
    <source>
        <dbReference type="EMBL" id="RDU34615.1"/>
    </source>
</evidence>
<evidence type="ECO:0000313" key="15">
    <source>
        <dbReference type="Proteomes" id="UP000257144"/>
    </source>
</evidence>
<keyword evidence="8" id="KW-0520">NAD</keyword>
<evidence type="ECO:0000256" key="1">
    <source>
        <dbReference type="ARBA" id="ARBA00004651"/>
    </source>
</evidence>
<evidence type="ECO:0000256" key="4">
    <source>
        <dbReference type="ARBA" id="ARBA00022692"/>
    </source>
</evidence>
<dbReference type="PANTHER" id="PTHR43507:SF20">
    <property type="entry name" value="NADH-UBIQUINONE OXIDOREDUCTASE CHAIN 4"/>
    <property type="match status" value="1"/>
</dbReference>
<comment type="caution">
    <text evidence="14">The sequence shown here is derived from an EMBL/GenBank/DDBJ whole genome shotgun (WGS) entry which is preliminary data.</text>
</comment>
<evidence type="ECO:0000256" key="3">
    <source>
        <dbReference type="ARBA" id="ARBA00022660"/>
    </source>
</evidence>